<evidence type="ECO:0000256" key="11">
    <source>
        <dbReference type="ARBA" id="ARBA00022989"/>
    </source>
</evidence>
<evidence type="ECO:0000256" key="4">
    <source>
        <dbReference type="ARBA" id="ARBA00006335"/>
    </source>
</evidence>
<dbReference type="GO" id="GO:0004767">
    <property type="term" value="F:sphingomyelin phosphodiesterase activity"/>
    <property type="evidence" value="ECO:0007669"/>
    <property type="project" value="UniProtKB-EC"/>
</dbReference>
<sequence>QDSTVRLRRQQDSRGIAARAATTAAAEGGGGRGSSMETSYVLAALDSPSTERALSVDDGRLHFRVCTLNCWALPYIWPFGSANRRLRLERLSDQLIKERYDVVGLQELWSEADYLDLAARVACVYPYAHYFHSGFTGSGVCVLSKHPIVSTLMNRYSLNGFAHHIHRGDWFGGKVVGMAELEVGEMRVHFYSTHLHAEYNRQNDLYLPHRLAQCFELSQFVRHTSRGADLVILTGDLNLEPDDLGYRIILSNAQLVDSWRALHGFDPDAAVFADGMTCDRPDNCYTVKSMMEKLGDGKRLDYIMFKSGRMNAQLVNCETTLNRIPGEDINFSDHTGVHATFAIDATERQLSMTWEHNRPLIHDAIRILGEGEERAAFDRKLFIGVAIILVLCIGASLALDENFAYMSPYLSVFRFFIALFIAFCLWYGFLGLKMEQKALKGSKHSMEKLLND</sequence>
<evidence type="ECO:0000313" key="17">
    <source>
        <dbReference type="EMBL" id="GMT26957.1"/>
    </source>
</evidence>
<keyword evidence="13 15" id="KW-0472">Membrane</keyword>
<dbReference type="SUPFAM" id="SSF56219">
    <property type="entry name" value="DNase I-like"/>
    <property type="match status" value="1"/>
</dbReference>
<evidence type="ECO:0000259" key="16">
    <source>
        <dbReference type="Pfam" id="PF03372"/>
    </source>
</evidence>
<evidence type="ECO:0000256" key="12">
    <source>
        <dbReference type="ARBA" id="ARBA00023098"/>
    </source>
</evidence>
<evidence type="ECO:0000313" key="18">
    <source>
        <dbReference type="Proteomes" id="UP001432322"/>
    </source>
</evidence>
<protein>
    <recommendedName>
        <fullName evidence="5">sphingomyelin phosphodiesterase</fullName>
        <ecNumber evidence="5">3.1.4.12</ecNumber>
    </recommendedName>
</protein>
<feature type="transmembrane region" description="Helical" evidence="15">
    <location>
        <begin position="411"/>
        <end position="430"/>
    </location>
</feature>
<accession>A0AAV5W7I7</accession>
<dbReference type="AlphaFoldDB" id="A0AAV5W7I7"/>
<dbReference type="PANTHER" id="PTHR16320:SF24">
    <property type="entry name" value="PHOSPHODIESTERASE, PUTATIVE-RELATED"/>
    <property type="match status" value="1"/>
</dbReference>
<evidence type="ECO:0000256" key="3">
    <source>
        <dbReference type="ARBA" id="ARBA00004991"/>
    </source>
</evidence>
<keyword evidence="12" id="KW-0443">Lipid metabolism</keyword>
<evidence type="ECO:0000256" key="9">
    <source>
        <dbReference type="ARBA" id="ARBA00022842"/>
    </source>
</evidence>
<keyword evidence="6 15" id="KW-0812">Transmembrane</keyword>
<dbReference type="EMBL" id="BTSY01000005">
    <property type="protein sequence ID" value="GMT26957.1"/>
    <property type="molecule type" value="Genomic_DNA"/>
</dbReference>
<dbReference type="EC" id="3.1.4.12" evidence="5"/>
<evidence type="ECO:0000256" key="13">
    <source>
        <dbReference type="ARBA" id="ARBA00023136"/>
    </source>
</evidence>
<comment type="similarity">
    <text evidence="4">Belongs to the neutral sphingomyelinase family.</text>
</comment>
<evidence type="ECO:0000256" key="1">
    <source>
        <dbReference type="ARBA" id="ARBA00004141"/>
    </source>
</evidence>
<keyword evidence="9" id="KW-0460">Magnesium</keyword>
<name>A0AAV5W7I7_9BILA</name>
<keyword evidence="10" id="KW-0746">Sphingolipid metabolism</keyword>
<comment type="pathway">
    <text evidence="2">Lipid metabolism; sphingolipid metabolism.</text>
</comment>
<evidence type="ECO:0000256" key="14">
    <source>
        <dbReference type="SAM" id="MobiDB-lite"/>
    </source>
</evidence>
<keyword evidence="18" id="KW-1185">Reference proteome</keyword>
<dbReference type="InterPro" id="IPR038772">
    <property type="entry name" value="Sph/SMPD2-like"/>
</dbReference>
<evidence type="ECO:0000256" key="15">
    <source>
        <dbReference type="SAM" id="Phobius"/>
    </source>
</evidence>
<comment type="pathway">
    <text evidence="3">Sphingolipid metabolism.</text>
</comment>
<evidence type="ECO:0000256" key="8">
    <source>
        <dbReference type="ARBA" id="ARBA00022801"/>
    </source>
</evidence>
<evidence type="ECO:0000256" key="10">
    <source>
        <dbReference type="ARBA" id="ARBA00022919"/>
    </source>
</evidence>
<evidence type="ECO:0000256" key="6">
    <source>
        <dbReference type="ARBA" id="ARBA00022692"/>
    </source>
</evidence>
<evidence type="ECO:0000256" key="5">
    <source>
        <dbReference type="ARBA" id="ARBA00012369"/>
    </source>
</evidence>
<comment type="caution">
    <text evidence="17">The sequence shown here is derived from an EMBL/GenBank/DDBJ whole genome shotgun (WGS) entry which is preliminary data.</text>
</comment>
<evidence type="ECO:0000256" key="2">
    <source>
        <dbReference type="ARBA" id="ARBA00004760"/>
    </source>
</evidence>
<keyword evidence="8" id="KW-0378">Hydrolase</keyword>
<dbReference type="Proteomes" id="UP001432322">
    <property type="component" value="Unassembled WGS sequence"/>
</dbReference>
<gene>
    <name evidence="17" type="ORF">PFISCL1PPCAC_18254</name>
</gene>
<organism evidence="17 18">
    <name type="scientific">Pristionchus fissidentatus</name>
    <dbReference type="NCBI Taxonomy" id="1538716"/>
    <lineage>
        <taxon>Eukaryota</taxon>
        <taxon>Metazoa</taxon>
        <taxon>Ecdysozoa</taxon>
        <taxon>Nematoda</taxon>
        <taxon>Chromadorea</taxon>
        <taxon>Rhabditida</taxon>
        <taxon>Rhabditina</taxon>
        <taxon>Diplogasteromorpha</taxon>
        <taxon>Diplogasteroidea</taxon>
        <taxon>Neodiplogasteridae</taxon>
        <taxon>Pristionchus</taxon>
    </lineage>
</organism>
<feature type="non-terminal residue" evidence="17">
    <location>
        <position position="1"/>
    </location>
</feature>
<feature type="region of interest" description="Disordered" evidence="14">
    <location>
        <begin position="1"/>
        <end position="35"/>
    </location>
</feature>
<dbReference type="InterPro" id="IPR005135">
    <property type="entry name" value="Endo/exonuclease/phosphatase"/>
</dbReference>
<feature type="compositionally biased region" description="Low complexity" evidence="14">
    <location>
        <begin position="14"/>
        <end position="26"/>
    </location>
</feature>
<comment type="subcellular location">
    <subcellularLocation>
        <location evidence="1">Membrane</location>
        <topology evidence="1">Multi-pass membrane protein</topology>
    </subcellularLocation>
</comment>
<keyword evidence="11 15" id="KW-1133">Transmembrane helix</keyword>
<keyword evidence="7" id="KW-0479">Metal-binding</keyword>
<evidence type="ECO:0000256" key="7">
    <source>
        <dbReference type="ARBA" id="ARBA00022723"/>
    </source>
</evidence>
<reference evidence="17" key="1">
    <citation type="submission" date="2023-10" db="EMBL/GenBank/DDBJ databases">
        <title>Genome assembly of Pristionchus species.</title>
        <authorList>
            <person name="Yoshida K."/>
            <person name="Sommer R.J."/>
        </authorList>
    </citation>
    <scope>NUCLEOTIDE SEQUENCE</scope>
    <source>
        <strain evidence="17">RS5133</strain>
    </source>
</reference>
<proteinExistence type="inferred from homology"/>
<dbReference type="GO" id="GO:0006665">
    <property type="term" value="P:sphingolipid metabolic process"/>
    <property type="evidence" value="ECO:0007669"/>
    <property type="project" value="UniProtKB-KW"/>
</dbReference>
<dbReference type="GO" id="GO:0046872">
    <property type="term" value="F:metal ion binding"/>
    <property type="evidence" value="ECO:0007669"/>
    <property type="project" value="UniProtKB-KW"/>
</dbReference>
<dbReference type="Gene3D" id="3.60.10.10">
    <property type="entry name" value="Endonuclease/exonuclease/phosphatase"/>
    <property type="match status" value="1"/>
</dbReference>
<feature type="transmembrane region" description="Helical" evidence="15">
    <location>
        <begin position="381"/>
        <end position="399"/>
    </location>
</feature>
<dbReference type="InterPro" id="IPR036691">
    <property type="entry name" value="Endo/exonu/phosph_ase_sf"/>
</dbReference>
<feature type="domain" description="Endonuclease/exonuclease/phosphatase" evidence="16">
    <location>
        <begin position="66"/>
        <end position="334"/>
    </location>
</feature>
<dbReference type="GO" id="GO:0016020">
    <property type="term" value="C:membrane"/>
    <property type="evidence" value="ECO:0007669"/>
    <property type="project" value="UniProtKB-SubCell"/>
</dbReference>
<dbReference type="Pfam" id="PF03372">
    <property type="entry name" value="Exo_endo_phos"/>
    <property type="match status" value="1"/>
</dbReference>
<dbReference type="PANTHER" id="PTHR16320">
    <property type="entry name" value="SPHINGOMYELINASE FAMILY MEMBER"/>
    <property type="match status" value="1"/>
</dbReference>